<comment type="caution">
    <text evidence="1">The sequence shown here is derived from an EMBL/GenBank/DDBJ whole genome shotgun (WGS) entry which is preliminary data.</text>
</comment>
<proteinExistence type="predicted"/>
<evidence type="ECO:0000313" key="1">
    <source>
        <dbReference type="EMBL" id="MPC95676.1"/>
    </source>
</evidence>
<sequence>MNEEAEFSLSACEIVIGWCFSARLLCCCGVVVHAPPPKGRCRLTFPCGRDGNGLHLEAT</sequence>
<dbReference type="Proteomes" id="UP000324222">
    <property type="component" value="Unassembled WGS sequence"/>
</dbReference>
<dbReference type="EMBL" id="VSRR010103105">
    <property type="protein sequence ID" value="MPC95676.1"/>
    <property type="molecule type" value="Genomic_DNA"/>
</dbReference>
<gene>
    <name evidence="1" type="ORF">E2C01_090896</name>
</gene>
<keyword evidence="2" id="KW-1185">Reference proteome</keyword>
<protein>
    <submittedName>
        <fullName evidence="1">Uncharacterized protein</fullName>
    </submittedName>
</protein>
<accession>A0A5B7JMZ8</accession>
<dbReference type="AlphaFoldDB" id="A0A5B7JMZ8"/>
<name>A0A5B7JMZ8_PORTR</name>
<organism evidence="1 2">
    <name type="scientific">Portunus trituberculatus</name>
    <name type="common">Swimming crab</name>
    <name type="synonym">Neptunus trituberculatus</name>
    <dbReference type="NCBI Taxonomy" id="210409"/>
    <lineage>
        <taxon>Eukaryota</taxon>
        <taxon>Metazoa</taxon>
        <taxon>Ecdysozoa</taxon>
        <taxon>Arthropoda</taxon>
        <taxon>Crustacea</taxon>
        <taxon>Multicrustacea</taxon>
        <taxon>Malacostraca</taxon>
        <taxon>Eumalacostraca</taxon>
        <taxon>Eucarida</taxon>
        <taxon>Decapoda</taxon>
        <taxon>Pleocyemata</taxon>
        <taxon>Brachyura</taxon>
        <taxon>Eubrachyura</taxon>
        <taxon>Portunoidea</taxon>
        <taxon>Portunidae</taxon>
        <taxon>Portuninae</taxon>
        <taxon>Portunus</taxon>
    </lineage>
</organism>
<reference evidence="1 2" key="1">
    <citation type="submission" date="2019-05" db="EMBL/GenBank/DDBJ databases">
        <title>Another draft genome of Portunus trituberculatus and its Hox gene families provides insights of decapod evolution.</title>
        <authorList>
            <person name="Jeong J.-H."/>
            <person name="Song I."/>
            <person name="Kim S."/>
            <person name="Choi T."/>
            <person name="Kim D."/>
            <person name="Ryu S."/>
            <person name="Kim W."/>
        </authorList>
    </citation>
    <scope>NUCLEOTIDE SEQUENCE [LARGE SCALE GENOMIC DNA]</scope>
    <source>
        <tissue evidence="1">Muscle</tissue>
    </source>
</reference>
<evidence type="ECO:0000313" key="2">
    <source>
        <dbReference type="Proteomes" id="UP000324222"/>
    </source>
</evidence>